<gene>
    <name evidence="2" type="ORF">NEF87_002019</name>
</gene>
<evidence type="ECO:0008006" key="4">
    <source>
        <dbReference type="Google" id="ProtNLM"/>
    </source>
</evidence>
<accession>A0ABY6HTF9</accession>
<organism evidence="2 3">
    <name type="scientific">Candidatus Lokiarchaeum ossiferum</name>
    <dbReference type="NCBI Taxonomy" id="2951803"/>
    <lineage>
        <taxon>Archaea</taxon>
        <taxon>Promethearchaeati</taxon>
        <taxon>Promethearchaeota</taxon>
        <taxon>Promethearchaeia</taxon>
        <taxon>Promethearchaeales</taxon>
        <taxon>Promethearchaeaceae</taxon>
        <taxon>Candidatus Lokiarchaeum</taxon>
    </lineage>
</organism>
<dbReference type="Proteomes" id="UP001208689">
    <property type="component" value="Chromosome"/>
</dbReference>
<name>A0ABY6HTF9_9ARCH</name>
<evidence type="ECO:0000313" key="3">
    <source>
        <dbReference type="Proteomes" id="UP001208689"/>
    </source>
</evidence>
<evidence type="ECO:0000256" key="1">
    <source>
        <dbReference type="SAM" id="Phobius"/>
    </source>
</evidence>
<keyword evidence="3" id="KW-1185">Reference proteome</keyword>
<keyword evidence="1" id="KW-0812">Transmembrane</keyword>
<dbReference type="EMBL" id="CP104013">
    <property type="protein sequence ID" value="UYP45734.1"/>
    <property type="molecule type" value="Genomic_DNA"/>
</dbReference>
<protein>
    <recommendedName>
        <fullName evidence="4">Lamin tail domain-containing protein</fullName>
    </recommendedName>
</protein>
<feature type="transmembrane region" description="Helical" evidence="1">
    <location>
        <begin position="342"/>
        <end position="362"/>
    </location>
</feature>
<reference evidence="2" key="1">
    <citation type="submission" date="2022-09" db="EMBL/GenBank/DDBJ databases">
        <title>Actin cytoskeleton and complex cell architecture in an #Asgard archaeon.</title>
        <authorList>
            <person name="Ponce Toledo R.I."/>
            <person name="Schleper C."/>
            <person name="Rodrigues Oliveira T."/>
            <person name="Wollweber F."/>
            <person name="Xu J."/>
            <person name="Rittmann S."/>
            <person name="Klingl A."/>
            <person name="Pilhofer M."/>
        </authorList>
    </citation>
    <scope>NUCLEOTIDE SEQUENCE</scope>
    <source>
        <strain evidence="2">B-35</strain>
    </source>
</reference>
<keyword evidence="1" id="KW-1133">Transmembrane helix</keyword>
<keyword evidence="1" id="KW-0472">Membrane</keyword>
<sequence length="366" mass="41878">MSDFSHQNKQRNRIYIGFFLVLSSVFGNIFIGSSNSQLNILDYYADGIPADYTEYFTIWNQGSNSYPLQINATVLEFVGSTGWPELKLELWNWDDFKGGMASINKNETNFDYYVRCQFTCEAESRYVLAVTNLDPVDDCTYNLTFWTPAPINFVYTDKYDISGGDLDEEDLTTITYFGDADPSLYALLGDGTSRIVVDIPYAQYQYVPLYEHYFLIENTGEDSLVFLGFVGEGSYLDSTPQITGYLQDWENYDEGETTDQTFFTIVNDSTGFWFNCLGGHRYSLWVKGGTEFYPIDLNVIIESFGDTELYFEDGSNDPPKQVIEIIPTREDPWITSRNIRRWIIFGGTGGAILGLSAIGWWIKRRL</sequence>
<proteinExistence type="predicted"/>
<feature type="transmembrane region" description="Helical" evidence="1">
    <location>
        <begin position="12"/>
        <end position="31"/>
    </location>
</feature>
<evidence type="ECO:0000313" key="2">
    <source>
        <dbReference type="EMBL" id="UYP45734.1"/>
    </source>
</evidence>